<keyword evidence="2" id="KW-0812">Transmembrane</keyword>
<feature type="region of interest" description="Disordered" evidence="1">
    <location>
        <begin position="118"/>
        <end position="137"/>
    </location>
</feature>
<comment type="caution">
    <text evidence="4">The sequence shown here is derived from an EMBL/GenBank/DDBJ whole genome shotgun (WGS) entry which is preliminary data.</text>
</comment>
<feature type="transmembrane region" description="Helical" evidence="2">
    <location>
        <begin position="240"/>
        <end position="266"/>
    </location>
</feature>
<gene>
    <name evidence="4" type="ORF">KOR42_24520</name>
</gene>
<protein>
    <recommendedName>
        <fullName evidence="6">Glycosyltransferase RgtA/B/C/D-like domain-containing protein</fullName>
    </recommendedName>
</protein>
<feature type="transmembrane region" description="Helical" evidence="2">
    <location>
        <begin position="217"/>
        <end position="234"/>
    </location>
</feature>
<keyword evidence="2" id="KW-0472">Membrane</keyword>
<feature type="chain" id="PRO_5022957460" description="Glycosyltransferase RgtA/B/C/D-like domain-containing protein" evidence="3">
    <location>
        <begin position="26"/>
        <end position="269"/>
    </location>
</feature>
<evidence type="ECO:0000256" key="1">
    <source>
        <dbReference type="SAM" id="MobiDB-lite"/>
    </source>
</evidence>
<organism evidence="4 5">
    <name type="scientific">Thalassoglobus neptunius</name>
    <dbReference type="NCBI Taxonomy" id="1938619"/>
    <lineage>
        <taxon>Bacteria</taxon>
        <taxon>Pseudomonadati</taxon>
        <taxon>Planctomycetota</taxon>
        <taxon>Planctomycetia</taxon>
        <taxon>Planctomycetales</taxon>
        <taxon>Planctomycetaceae</taxon>
        <taxon>Thalassoglobus</taxon>
    </lineage>
</organism>
<sequence length="269" mass="30014" precursor="true">MNQRVMSRLLLATTAVLLFIPQLCSYPEVPDDQTVIGLPKVYSGDEPHYYIVLYSLLFDGDLNLQNNYQNVHQGGMNAGSRMSGSSLDHHTIWFDDGVMTRWNDIYLGWDEPWDLDENGHHVPTPKANPRDQNGHHPEYSTHPAGYPLFLAALTFGISDPVLLESAAVYLSWIATLWAMSSMMSLLQTFQTSTWTCAVIVSLIFLGTPIWHYSRAMFSEIWLLAFTVAAFSAMVNNSSGFWSGTFIGLGTLMNPPFALLGIVLMAASIR</sequence>
<evidence type="ECO:0000256" key="3">
    <source>
        <dbReference type="SAM" id="SignalP"/>
    </source>
</evidence>
<evidence type="ECO:0000313" key="4">
    <source>
        <dbReference type="EMBL" id="TWT59063.1"/>
    </source>
</evidence>
<dbReference type="Proteomes" id="UP000317243">
    <property type="component" value="Unassembled WGS sequence"/>
</dbReference>
<keyword evidence="3" id="KW-0732">Signal</keyword>
<feature type="compositionally biased region" description="Basic and acidic residues" evidence="1">
    <location>
        <begin position="128"/>
        <end position="137"/>
    </location>
</feature>
<dbReference type="AlphaFoldDB" id="A0A5C5X9R9"/>
<feature type="transmembrane region" description="Helical" evidence="2">
    <location>
        <begin position="192"/>
        <end position="210"/>
    </location>
</feature>
<keyword evidence="5" id="KW-1185">Reference proteome</keyword>
<name>A0A5C5X9R9_9PLAN</name>
<accession>A0A5C5X9R9</accession>
<reference evidence="4 5" key="1">
    <citation type="submission" date="2019-02" db="EMBL/GenBank/DDBJ databases">
        <title>Deep-cultivation of Planctomycetes and their phenomic and genomic characterization uncovers novel biology.</title>
        <authorList>
            <person name="Wiegand S."/>
            <person name="Jogler M."/>
            <person name="Boedeker C."/>
            <person name="Pinto D."/>
            <person name="Vollmers J."/>
            <person name="Rivas-Marin E."/>
            <person name="Kohn T."/>
            <person name="Peeters S.H."/>
            <person name="Heuer A."/>
            <person name="Rast P."/>
            <person name="Oberbeckmann S."/>
            <person name="Bunk B."/>
            <person name="Jeske O."/>
            <person name="Meyerdierks A."/>
            <person name="Storesund J.E."/>
            <person name="Kallscheuer N."/>
            <person name="Luecker S."/>
            <person name="Lage O.M."/>
            <person name="Pohl T."/>
            <person name="Merkel B.J."/>
            <person name="Hornburger P."/>
            <person name="Mueller R.-W."/>
            <person name="Bruemmer F."/>
            <person name="Labrenz M."/>
            <person name="Spormann A.M."/>
            <person name="Op Den Camp H."/>
            <person name="Overmann J."/>
            <person name="Amann R."/>
            <person name="Jetten M.S.M."/>
            <person name="Mascher T."/>
            <person name="Medema M.H."/>
            <person name="Devos D.P."/>
            <person name="Kaster A.-K."/>
            <person name="Ovreas L."/>
            <person name="Rohde M."/>
            <person name="Galperin M.Y."/>
            <person name="Jogler C."/>
        </authorList>
    </citation>
    <scope>NUCLEOTIDE SEQUENCE [LARGE SCALE GENOMIC DNA]</scope>
    <source>
        <strain evidence="4 5">KOR42</strain>
    </source>
</reference>
<evidence type="ECO:0000313" key="5">
    <source>
        <dbReference type="Proteomes" id="UP000317243"/>
    </source>
</evidence>
<feature type="signal peptide" evidence="3">
    <location>
        <begin position="1"/>
        <end position="25"/>
    </location>
</feature>
<evidence type="ECO:0000256" key="2">
    <source>
        <dbReference type="SAM" id="Phobius"/>
    </source>
</evidence>
<proteinExistence type="predicted"/>
<dbReference type="EMBL" id="SIHI01000001">
    <property type="protein sequence ID" value="TWT59063.1"/>
    <property type="molecule type" value="Genomic_DNA"/>
</dbReference>
<keyword evidence="2" id="KW-1133">Transmembrane helix</keyword>
<evidence type="ECO:0008006" key="6">
    <source>
        <dbReference type="Google" id="ProtNLM"/>
    </source>
</evidence>